<evidence type="ECO:0000313" key="1">
    <source>
        <dbReference type="EMBL" id="EGF23360.1"/>
    </source>
</evidence>
<dbReference type="Proteomes" id="UP000005947">
    <property type="component" value="Unassembled WGS sequence"/>
</dbReference>
<reference evidence="1 2" key="1">
    <citation type="submission" date="2011-02" db="EMBL/GenBank/DDBJ databases">
        <authorList>
            <person name="Muzny D."/>
            <person name="Qin X."/>
            <person name="Buhay C."/>
            <person name="Dugan-Rocha S."/>
            <person name="Ding Y."/>
            <person name="Chen G."/>
            <person name="Hawes A."/>
            <person name="Holder M."/>
            <person name="Jhangiani S."/>
            <person name="Johnson A."/>
            <person name="Khan Z."/>
            <person name="Li Z."/>
            <person name="Liu W."/>
            <person name="Liu X."/>
            <person name="Perez L."/>
            <person name="Shen H."/>
            <person name="Wang Q."/>
            <person name="Watt J."/>
            <person name="Xi L."/>
            <person name="Xin Y."/>
            <person name="Zhou J."/>
            <person name="Deng J."/>
            <person name="Jiang H."/>
            <person name="Liu Y."/>
            <person name="Qu J."/>
            <person name="Song X.-Z."/>
            <person name="Zhang L."/>
            <person name="Villasana D."/>
            <person name="Johnson A."/>
            <person name="Liu J."/>
            <person name="Liyanage D."/>
            <person name="Lorensuhewa L."/>
            <person name="Robinson T."/>
            <person name="Song A."/>
            <person name="Song B.-B."/>
            <person name="Dinh H."/>
            <person name="Thornton R."/>
            <person name="Coyle M."/>
            <person name="Francisco L."/>
            <person name="Jackson L."/>
            <person name="Javaid M."/>
            <person name="Korchina V."/>
            <person name="Kovar C."/>
            <person name="Mata R."/>
            <person name="Mathew T."/>
            <person name="Ngo R."/>
            <person name="Nguyen L."/>
            <person name="Nguyen N."/>
            <person name="Okwuonu G."/>
            <person name="Ongeri F."/>
            <person name="Pham C."/>
            <person name="Simmons D."/>
            <person name="Wilczek-Boney K."/>
            <person name="Hale W."/>
            <person name="Jakkamsetti A."/>
            <person name="Pham P."/>
            <person name="Ruth R."/>
            <person name="San Lucas F."/>
            <person name="Warren J."/>
            <person name="Zhang J."/>
            <person name="Zhao Z."/>
            <person name="Zhou C."/>
            <person name="Zhu D."/>
            <person name="Lee S."/>
            <person name="Bess C."/>
            <person name="Blankenburg K."/>
            <person name="Forbes L."/>
            <person name="Fu Q."/>
            <person name="Gubbala S."/>
            <person name="Hirani K."/>
            <person name="Jayaseelan J.C."/>
            <person name="Lara F."/>
            <person name="Munidasa M."/>
            <person name="Palculict T."/>
            <person name="Patil S."/>
            <person name="Pu L.-L."/>
            <person name="Saada N."/>
            <person name="Tang L."/>
            <person name="Weissenberger G."/>
            <person name="Zhu Y."/>
            <person name="Hemphill L."/>
            <person name="Shang Y."/>
            <person name="Youmans B."/>
            <person name="Ayvaz T."/>
            <person name="Ross M."/>
            <person name="Santibanez J."/>
            <person name="Aqrawi P."/>
            <person name="Gross S."/>
            <person name="Joshi V."/>
            <person name="Fowler G."/>
            <person name="Nazareth L."/>
            <person name="Reid J."/>
            <person name="Worley K."/>
            <person name="Petrosino J."/>
            <person name="Highlander S."/>
            <person name="Gibbs R."/>
        </authorList>
    </citation>
    <scope>NUCLEOTIDE SEQUENCE [LARGE SCALE GENOMIC DNA]</scope>
    <source>
        <strain evidence="1 2">DSM 15829</strain>
    </source>
</reference>
<sequence length="45" mass="5592">MFCRLVKHTNRAVYRAPLWRYTRIKPLWLRDCISYNNLTAGLWMY</sequence>
<comment type="caution">
    <text evidence="1">The sequence shown here is derived from an EMBL/GenBank/DDBJ whole genome shotgun (WGS) entry which is preliminary data.</text>
</comment>
<evidence type="ECO:0000313" key="2">
    <source>
        <dbReference type="Proteomes" id="UP000005947"/>
    </source>
</evidence>
<dbReference type="AlphaFoldDB" id="F1T3R6"/>
<name>F1T3R6_9ACTN</name>
<proteinExistence type="predicted"/>
<gene>
    <name evidence="1" type="ORF">HMPREF0091_10307</name>
</gene>
<accession>F1T3R6</accession>
<keyword evidence="2" id="KW-1185">Reference proteome</keyword>
<organism evidence="1 2">
    <name type="scientific">Fannyhessea vaginae DSM 15829</name>
    <dbReference type="NCBI Taxonomy" id="525256"/>
    <lineage>
        <taxon>Bacteria</taxon>
        <taxon>Bacillati</taxon>
        <taxon>Actinomycetota</taxon>
        <taxon>Coriobacteriia</taxon>
        <taxon>Coriobacteriales</taxon>
        <taxon>Atopobiaceae</taxon>
        <taxon>Fannyhessea</taxon>
    </lineage>
</organism>
<protein>
    <submittedName>
        <fullName evidence="1">Uncharacterized protein</fullName>
    </submittedName>
</protein>
<dbReference type="EMBL" id="ACGK02000001">
    <property type="protein sequence ID" value="EGF23360.1"/>
    <property type="molecule type" value="Genomic_DNA"/>
</dbReference>